<evidence type="ECO:0000256" key="1">
    <source>
        <dbReference type="SAM" id="SignalP"/>
    </source>
</evidence>
<reference evidence="2 3" key="1">
    <citation type="submission" date="2015-01" db="EMBL/GenBank/DDBJ databases">
        <title>Genome sequence of the anaerobic bacterium Geobacter soli GSS01, a dissimilatory Fe(III) reducer from soil.</title>
        <authorList>
            <person name="Yang G."/>
            <person name="Zhou S."/>
        </authorList>
    </citation>
    <scope>NUCLEOTIDE SEQUENCE [LARGE SCALE GENOMIC DNA]</scope>
    <source>
        <strain evidence="2 3">GSS01</strain>
    </source>
</reference>
<dbReference type="SUPFAM" id="SSF49503">
    <property type="entry name" value="Cupredoxins"/>
    <property type="match status" value="1"/>
</dbReference>
<comment type="caution">
    <text evidence="2">The sequence shown here is derived from an EMBL/GenBank/DDBJ whole genome shotgun (WGS) entry which is preliminary data.</text>
</comment>
<evidence type="ECO:0000313" key="3">
    <source>
        <dbReference type="Proteomes" id="UP000031433"/>
    </source>
</evidence>
<dbReference type="EMBL" id="JXBL01000001">
    <property type="protein sequence ID" value="KIE42793.1"/>
    <property type="molecule type" value="Genomic_DNA"/>
</dbReference>
<gene>
    <name evidence="2" type="ORF">SE37_09175</name>
</gene>
<dbReference type="Gene3D" id="2.60.40.420">
    <property type="entry name" value="Cupredoxins - blue copper proteins"/>
    <property type="match status" value="1"/>
</dbReference>
<keyword evidence="1" id="KW-0732">Signal</keyword>
<proteinExistence type="predicted"/>
<dbReference type="AlphaFoldDB" id="A0A0C1TTK0"/>
<dbReference type="Proteomes" id="UP000031433">
    <property type="component" value="Unassembled WGS sequence"/>
</dbReference>
<feature type="signal peptide" evidence="1">
    <location>
        <begin position="1"/>
        <end position="20"/>
    </location>
</feature>
<name>A0A0C1TTK0_9BACT</name>
<protein>
    <submittedName>
        <fullName evidence="2">Quinol oxidase</fullName>
    </submittedName>
</protein>
<keyword evidence="3" id="KW-1185">Reference proteome</keyword>
<evidence type="ECO:0000313" key="2">
    <source>
        <dbReference type="EMBL" id="KIE42793.1"/>
    </source>
</evidence>
<feature type="chain" id="PRO_5002153204" evidence="1">
    <location>
        <begin position="21"/>
        <end position="137"/>
    </location>
</feature>
<dbReference type="RefSeq" id="WP_039645679.1">
    <property type="nucleotide sequence ID" value="NZ_JXBL01000001.1"/>
</dbReference>
<sequence>MKRLLPVVMVFCMGVVPALGNGAGETVEFRATIGDDGVQRVRIVGGEYYYRPNHIIVKVNVPVEITAVNDSRFVPHDLIVKAPEAGMDFRIDLKKEAQMVRFTPTKVGVYPMYCDKKLLFFASHREKGMEGVIEVVE</sequence>
<accession>A0A0C1TTK0</accession>
<organism evidence="2 3">
    <name type="scientific">Geobacter soli</name>
    <dbReference type="NCBI Taxonomy" id="1510391"/>
    <lineage>
        <taxon>Bacteria</taxon>
        <taxon>Pseudomonadati</taxon>
        <taxon>Thermodesulfobacteriota</taxon>
        <taxon>Desulfuromonadia</taxon>
        <taxon>Geobacterales</taxon>
        <taxon>Geobacteraceae</taxon>
        <taxon>Geobacter</taxon>
    </lineage>
</organism>
<dbReference type="InterPro" id="IPR008972">
    <property type="entry name" value="Cupredoxin"/>
</dbReference>